<dbReference type="Proteomes" id="UP000663855">
    <property type="component" value="Unassembled WGS sequence"/>
</dbReference>
<name>A0A815IVH5_9BILA</name>
<gene>
    <name evidence="2" type="ORF">BYL167_LOCUS19008</name>
    <name evidence="1" type="ORF">CJN711_LOCUS20594</name>
</gene>
<accession>A0A815IVH5</accession>
<protein>
    <submittedName>
        <fullName evidence="1">Uncharacterized protein</fullName>
    </submittedName>
</protein>
<dbReference type="EMBL" id="CAJNOV010009626">
    <property type="protein sequence ID" value="CAF1373991.1"/>
    <property type="molecule type" value="Genomic_DNA"/>
</dbReference>
<dbReference type="AlphaFoldDB" id="A0A815IVH5"/>
<dbReference type="Proteomes" id="UP000681967">
    <property type="component" value="Unassembled WGS sequence"/>
</dbReference>
<dbReference type="EMBL" id="CAJOBH010007953">
    <property type="protein sequence ID" value="CAF4098902.1"/>
    <property type="molecule type" value="Genomic_DNA"/>
</dbReference>
<evidence type="ECO:0000313" key="3">
    <source>
        <dbReference type="Proteomes" id="UP000663855"/>
    </source>
</evidence>
<organism evidence="1 3">
    <name type="scientific">Rotaria magnacalcarata</name>
    <dbReference type="NCBI Taxonomy" id="392030"/>
    <lineage>
        <taxon>Eukaryota</taxon>
        <taxon>Metazoa</taxon>
        <taxon>Spiralia</taxon>
        <taxon>Gnathifera</taxon>
        <taxon>Rotifera</taxon>
        <taxon>Eurotatoria</taxon>
        <taxon>Bdelloidea</taxon>
        <taxon>Philodinida</taxon>
        <taxon>Philodinidae</taxon>
        <taxon>Rotaria</taxon>
    </lineage>
</organism>
<comment type="caution">
    <text evidence="1">The sequence shown here is derived from an EMBL/GenBank/DDBJ whole genome shotgun (WGS) entry which is preliminary data.</text>
</comment>
<proteinExistence type="predicted"/>
<sequence length="157" mass="18331">MGNCCGTNSTNDQAVHEYKNEQYTTEYYKLPKIIILPEDAALIYLDASPIPTPASIRLKNSLKRKFPNLVSSDNDKRILNQIDMMKERKYYIIVVGHIREETLRSILKSSKVRAIYFCLEETDLSSYFKSAKMKGFFQDQMTLKKAIYYDIRLDDSY</sequence>
<reference evidence="1" key="1">
    <citation type="submission" date="2021-02" db="EMBL/GenBank/DDBJ databases">
        <authorList>
            <person name="Nowell W R."/>
        </authorList>
    </citation>
    <scope>NUCLEOTIDE SEQUENCE</scope>
</reference>
<evidence type="ECO:0000313" key="1">
    <source>
        <dbReference type="EMBL" id="CAF1373991.1"/>
    </source>
</evidence>
<evidence type="ECO:0000313" key="2">
    <source>
        <dbReference type="EMBL" id="CAF4098902.1"/>
    </source>
</evidence>